<keyword evidence="3" id="KW-0949">S-adenosyl-L-methionine</keyword>
<dbReference type="PANTHER" id="PTHR21392">
    <property type="entry name" value="TRNA-URIDINE AMINOCARBOXYPROPYLTRANSFERASE 2"/>
    <property type="match status" value="1"/>
</dbReference>
<name>A0A4V0NHI2_SORCE</name>
<gene>
    <name evidence="7" type="ORF">SOCE836_089770</name>
</gene>
<comment type="similarity">
    <text evidence="5">Belongs to the TDD superfamily. DTWD2 family.</text>
</comment>
<evidence type="ECO:0000313" key="7">
    <source>
        <dbReference type="EMBL" id="AUX36762.1"/>
    </source>
</evidence>
<dbReference type="PANTHER" id="PTHR21392:SF0">
    <property type="entry name" value="TRNA-URIDINE AMINOCARBOXYPROPYLTRANSFERASE 2"/>
    <property type="match status" value="1"/>
</dbReference>
<dbReference type="AlphaFoldDB" id="A0A4V0NHI2"/>
<evidence type="ECO:0000256" key="4">
    <source>
        <dbReference type="ARBA" id="ARBA00022694"/>
    </source>
</evidence>
<keyword evidence="4" id="KW-0819">tRNA processing</keyword>
<evidence type="ECO:0000256" key="5">
    <source>
        <dbReference type="ARBA" id="ARBA00034489"/>
    </source>
</evidence>
<keyword evidence="2" id="KW-0808">Transferase</keyword>
<dbReference type="EC" id="2.5.1.25" evidence="1"/>
<dbReference type="InterPro" id="IPR039262">
    <property type="entry name" value="DTWD2/TAPT"/>
</dbReference>
<proteinExistence type="inferred from homology"/>
<evidence type="ECO:0000259" key="6">
    <source>
        <dbReference type="SMART" id="SM01144"/>
    </source>
</evidence>
<dbReference type="GO" id="GO:0008033">
    <property type="term" value="P:tRNA processing"/>
    <property type="evidence" value="ECO:0007669"/>
    <property type="project" value="UniProtKB-KW"/>
</dbReference>
<feature type="domain" description="DTW" evidence="6">
    <location>
        <begin position="34"/>
        <end position="217"/>
    </location>
</feature>
<dbReference type="Proteomes" id="UP000295497">
    <property type="component" value="Chromosome"/>
</dbReference>
<evidence type="ECO:0000256" key="3">
    <source>
        <dbReference type="ARBA" id="ARBA00022691"/>
    </source>
</evidence>
<protein>
    <recommendedName>
        <fullName evidence="1">tRNA-uridine aminocarboxypropyltransferase</fullName>
        <ecNumber evidence="1">2.5.1.25</ecNumber>
    </recommendedName>
</protein>
<reference evidence="7 8" key="1">
    <citation type="submission" date="2015-09" db="EMBL/GenBank/DDBJ databases">
        <title>Sorangium comparison.</title>
        <authorList>
            <person name="Zaburannyi N."/>
            <person name="Bunk B."/>
            <person name="Overmann J."/>
            <person name="Mueller R."/>
        </authorList>
    </citation>
    <scope>NUCLEOTIDE SEQUENCE [LARGE SCALE GENOMIC DNA]</scope>
    <source>
        <strain evidence="7 8">So ce836</strain>
    </source>
</reference>
<evidence type="ECO:0000256" key="2">
    <source>
        <dbReference type="ARBA" id="ARBA00022679"/>
    </source>
</evidence>
<dbReference type="GO" id="GO:0016432">
    <property type="term" value="F:tRNA-uridine aminocarboxypropyltransferase activity"/>
    <property type="evidence" value="ECO:0007669"/>
    <property type="project" value="UniProtKB-EC"/>
</dbReference>
<dbReference type="Pfam" id="PF03942">
    <property type="entry name" value="DTW"/>
    <property type="match status" value="1"/>
</dbReference>
<accession>A0A4V0NHI2</accession>
<dbReference type="EMBL" id="CP012672">
    <property type="protein sequence ID" value="AUX36762.1"/>
    <property type="molecule type" value="Genomic_DNA"/>
</dbReference>
<evidence type="ECO:0000313" key="8">
    <source>
        <dbReference type="Proteomes" id="UP000295497"/>
    </source>
</evidence>
<sequence>MTGEARACENARSRAEMTFVPLQPPDLPPIRARGTPRCRGCGLPRSMCLCGALPRLAVRTRVVLLTHRIERTRSTNTGRLVARLLEGAEVRVRGEIAPRARPPLPEGRRLVLYPSPGARALSPDDARGGPVVLLVPDGNWNQARRVVHRDADAQGAEPVALPQGAPSRYGLRRAPHEGALSTLEAVARALGLLEGAEVERRMMEAFDVWVHRARCVRLTGKLTEGAAAPGAEDGAEALVAREVDGAESG</sequence>
<organism evidence="7 8">
    <name type="scientific">Sorangium cellulosum</name>
    <name type="common">Polyangium cellulosum</name>
    <dbReference type="NCBI Taxonomy" id="56"/>
    <lineage>
        <taxon>Bacteria</taxon>
        <taxon>Pseudomonadati</taxon>
        <taxon>Myxococcota</taxon>
        <taxon>Polyangia</taxon>
        <taxon>Polyangiales</taxon>
        <taxon>Polyangiaceae</taxon>
        <taxon>Sorangium</taxon>
    </lineage>
</organism>
<dbReference type="InterPro" id="IPR005636">
    <property type="entry name" value="DTW"/>
</dbReference>
<evidence type="ECO:0000256" key="1">
    <source>
        <dbReference type="ARBA" id="ARBA00012386"/>
    </source>
</evidence>
<dbReference type="SMART" id="SM01144">
    <property type="entry name" value="DTW"/>
    <property type="match status" value="1"/>
</dbReference>